<dbReference type="EMBL" id="FMSP01000023">
    <property type="protein sequence ID" value="SCV74572.1"/>
    <property type="molecule type" value="Genomic_DNA"/>
</dbReference>
<proteinExistence type="predicted"/>
<feature type="domain" description="Reverse transcriptase Ty1/copia-type" evidence="1">
    <location>
        <begin position="34"/>
        <end position="256"/>
    </location>
</feature>
<protein>
    <submittedName>
        <fullName evidence="2">BQ2448_7601 protein</fullName>
    </submittedName>
</protein>
<organism evidence="2 3">
    <name type="scientific">Microbotryum intermedium</name>
    <dbReference type="NCBI Taxonomy" id="269621"/>
    <lineage>
        <taxon>Eukaryota</taxon>
        <taxon>Fungi</taxon>
        <taxon>Dikarya</taxon>
        <taxon>Basidiomycota</taxon>
        <taxon>Pucciniomycotina</taxon>
        <taxon>Microbotryomycetes</taxon>
        <taxon>Microbotryales</taxon>
        <taxon>Microbotryaceae</taxon>
        <taxon>Microbotryum</taxon>
    </lineage>
</organism>
<dbReference type="STRING" id="269621.A0A238FLC6"/>
<evidence type="ECO:0000259" key="1">
    <source>
        <dbReference type="Pfam" id="PF07727"/>
    </source>
</evidence>
<dbReference type="SUPFAM" id="SSF56672">
    <property type="entry name" value="DNA/RNA polymerases"/>
    <property type="match status" value="1"/>
</dbReference>
<sequence>MQSQHADEWQAVEMEEFLSLRDEYDCFTIINGKEVPTGATIVGACYVFCTKQNQLGDITIRKAQLVAQGFTQKLGVNFNESFAPVAKFTSIHTIIGIAAAHGYHIHQADVDKVYLHAKLEEDIYMQVPDGIDLPGKVLKLNQSIYGLKRRLTLGYHATKSDHCVYVCKGDDKIHHIALYVDDLIMASPNLSKIERILTGLKRKYGIKRLGPAEYILGIQLKRKSDGSITISQEAYIKYVLKHFDMIECNPTSTPMVLNLKLELSLTKPTALEKTCYLQAIGSLLYASLGTRLDITYAVTYLAHFSLRPGPAHWTAIKTVLRYLKGTVAMGVTYSPTPAPLHGFSGYYEDVTPAQAVVRL</sequence>
<evidence type="ECO:0000313" key="3">
    <source>
        <dbReference type="Proteomes" id="UP000198372"/>
    </source>
</evidence>
<dbReference type="Proteomes" id="UP000198372">
    <property type="component" value="Unassembled WGS sequence"/>
</dbReference>
<gene>
    <name evidence="2" type="ORF">BQ2448_7601</name>
</gene>
<name>A0A238FLC6_9BASI</name>
<dbReference type="OrthoDB" id="3344688at2759"/>
<keyword evidence="3" id="KW-1185">Reference proteome</keyword>
<dbReference type="PANTHER" id="PTHR11439">
    <property type="entry name" value="GAG-POL-RELATED RETROTRANSPOSON"/>
    <property type="match status" value="1"/>
</dbReference>
<dbReference type="InterPro" id="IPR043502">
    <property type="entry name" value="DNA/RNA_pol_sf"/>
</dbReference>
<reference evidence="3" key="1">
    <citation type="submission" date="2016-09" db="EMBL/GenBank/DDBJ databases">
        <authorList>
            <person name="Jeantristanb JTB J.-T."/>
            <person name="Ricardo R."/>
        </authorList>
    </citation>
    <scope>NUCLEOTIDE SEQUENCE [LARGE SCALE GENOMIC DNA]</scope>
</reference>
<evidence type="ECO:0000313" key="2">
    <source>
        <dbReference type="EMBL" id="SCV74572.1"/>
    </source>
</evidence>
<accession>A0A238FLC6</accession>
<dbReference type="AlphaFoldDB" id="A0A238FLC6"/>
<dbReference type="Pfam" id="PF07727">
    <property type="entry name" value="RVT_2"/>
    <property type="match status" value="1"/>
</dbReference>
<dbReference type="PANTHER" id="PTHR11439:SF467">
    <property type="entry name" value="INTEGRASE CATALYTIC DOMAIN-CONTAINING PROTEIN"/>
    <property type="match status" value="1"/>
</dbReference>
<dbReference type="InterPro" id="IPR013103">
    <property type="entry name" value="RVT_2"/>
</dbReference>